<reference evidence="3 4" key="1">
    <citation type="journal article" date="2016" name="Sci. Rep.">
        <title>Insights into Adaptations to a Near-Obligate Nematode Endoparasitic Lifestyle from the Finished Genome of Drechmeria coniospora.</title>
        <authorList>
            <person name="Zhang L."/>
            <person name="Zhou Z."/>
            <person name="Guo Q."/>
            <person name="Fokkens L."/>
            <person name="Miskei M."/>
            <person name="Pocsi I."/>
            <person name="Zhang W."/>
            <person name="Chen M."/>
            <person name="Wang L."/>
            <person name="Sun Y."/>
            <person name="Donzelli B.G."/>
            <person name="Gibson D.M."/>
            <person name="Nelson D.R."/>
            <person name="Luo J.G."/>
            <person name="Rep M."/>
            <person name="Liu H."/>
            <person name="Yang S."/>
            <person name="Wang J."/>
            <person name="Krasnoff S.B."/>
            <person name="Xu Y."/>
            <person name="Molnar I."/>
            <person name="Lin M."/>
        </authorList>
    </citation>
    <scope>NUCLEOTIDE SEQUENCE [LARGE SCALE GENOMIC DNA]</scope>
    <source>
        <strain evidence="3 4">ARSEF 6962</strain>
    </source>
</reference>
<evidence type="ECO:0000313" key="3">
    <source>
        <dbReference type="EMBL" id="KYK58945.1"/>
    </source>
</evidence>
<dbReference type="AlphaFoldDB" id="A0A151GPA1"/>
<dbReference type="InParanoid" id="A0A151GPA1"/>
<comment type="caution">
    <text evidence="3">The sequence shown here is derived from an EMBL/GenBank/DDBJ whole genome shotgun (WGS) entry which is preliminary data.</text>
</comment>
<dbReference type="RefSeq" id="XP_040658297.1">
    <property type="nucleotide sequence ID" value="XM_040797414.1"/>
</dbReference>
<organism evidence="3 4">
    <name type="scientific">Drechmeria coniospora</name>
    <name type="common">Nematophagous fungus</name>
    <name type="synonym">Meria coniospora</name>
    <dbReference type="NCBI Taxonomy" id="98403"/>
    <lineage>
        <taxon>Eukaryota</taxon>
        <taxon>Fungi</taxon>
        <taxon>Dikarya</taxon>
        <taxon>Ascomycota</taxon>
        <taxon>Pezizomycotina</taxon>
        <taxon>Sordariomycetes</taxon>
        <taxon>Hypocreomycetidae</taxon>
        <taxon>Hypocreales</taxon>
        <taxon>Ophiocordycipitaceae</taxon>
        <taxon>Drechmeria</taxon>
    </lineage>
</organism>
<dbReference type="STRING" id="98403.A0A151GPA1"/>
<gene>
    <name evidence="3" type="ORF">DCS_00072</name>
</gene>
<feature type="region of interest" description="Disordered" evidence="1">
    <location>
        <begin position="212"/>
        <end position="232"/>
    </location>
</feature>
<name>A0A151GPA1_DRECN</name>
<feature type="transmembrane region" description="Helical" evidence="2">
    <location>
        <begin position="64"/>
        <end position="86"/>
    </location>
</feature>
<proteinExistence type="predicted"/>
<dbReference type="EMBL" id="LAYC01000001">
    <property type="protein sequence ID" value="KYK58945.1"/>
    <property type="molecule type" value="Genomic_DNA"/>
</dbReference>
<keyword evidence="2" id="KW-0472">Membrane</keyword>
<evidence type="ECO:0000256" key="1">
    <source>
        <dbReference type="SAM" id="MobiDB-lite"/>
    </source>
</evidence>
<dbReference type="Proteomes" id="UP000076580">
    <property type="component" value="Chromosome 01"/>
</dbReference>
<evidence type="ECO:0000256" key="2">
    <source>
        <dbReference type="SAM" id="Phobius"/>
    </source>
</evidence>
<keyword evidence="4" id="KW-1185">Reference proteome</keyword>
<evidence type="ECO:0008006" key="5">
    <source>
        <dbReference type="Google" id="ProtNLM"/>
    </source>
</evidence>
<protein>
    <recommendedName>
        <fullName evidence="5">MFS maltose permease</fullName>
    </recommendedName>
</protein>
<accession>A0A151GPA1</accession>
<keyword evidence="2" id="KW-0812">Transmembrane</keyword>
<keyword evidence="2" id="KW-1133">Transmembrane helix</keyword>
<evidence type="ECO:0000313" key="4">
    <source>
        <dbReference type="Proteomes" id="UP000076580"/>
    </source>
</evidence>
<dbReference type="GeneID" id="63712715"/>
<feature type="compositionally biased region" description="Pro residues" evidence="1">
    <location>
        <begin position="219"/>
        <end position="230"/>
    </location>
</feature>
<sequence>MRPRLVLHPRCLGARVYFSTQTQAKLPSTTRPSLPFLLVPRASPAVARSFTSERKRWLRHEARLVARYTITLWGLGAAIVTILFALNEESSERRFPTPHEWNHLTRKFLRDAHGFRDPKNGETNWARALELARGVVIRLEDDRKGGSGVVKLSDRQDPGLEVPGEFVNCDVSAKSEEWRRGYFEAIMLAAKAAEHVDGWVRDVTRNIVSPPEFVIGPSNPRPQPIPPGNPHAPREEDCVIAYPSAENWYVKVLATKGLTPRQKMDAALEYASFMEFKARQDESEALYGLALAEATQGIEPTKLPYHPKTFVLESRAESPSMNVLDALTAMATFKARRGDVSSALAIYVSVLKARRALAEAPPKAAPTKPNRESLLEQVVRFFAPPDYPPPPPDGSLPPWRSAHERCQEASLNLYIGEILYATSTSSRDDGLAWTRDGVDLAEEQLRTMSLTSQDKDAKRTCRECLTMGLDNWSTMVSRLAKAEKAKSQSAKPVIFPFWSGSRDAEDRWAAEEAVVQDRKRRTKELLEDVVPPSSGFLPFLRA</sequence>